<organism evidence="1 2">
    <name type="scientific">Arctium lappa</name>
    <name type="common">Greater burdock</name>
    <name type="synonym">Lappa major</name>
    <dbReference type="NCBI Taxonomy" id="4217"/>
    <lineage>
        <taxon>Eukaryota</taxon>
        <taxon>Viridiplantae</taxon>
        <taxon>Streptophyta</taxon>
        <taxon>Embryophyta</taxon>
        <taxon>Tracheophyta</taxon>
        <taxon>Spermatophyta</taxon>
        <taxon>Magnoliopsida</taxon>
        <taxon>eudicotyledons</taxon>
        <taxon>Gunneridae</taxon>
        <taxon>Pentapetalae</taxon>
        <taxon>asterids</taxon>
        <taxon>campanulids</taxon>
        <taxon>Asterales</taxon>
        <taxon>Asteraceae</taxon>
        <taxon>Carduoideae</taxon>
        <taxon>Cardueae</taxon>
        <taxon>Arctiinae</taxon>
        <taxon>Arctium</taxon>
    </lineage>
</organism>
<dbReference type="EMBL" id="CM042049">
    <property type="protein sequence ID" value="KAI3746006.1"/>
    <property type="molecule type" value="Genomic_DNA"/>
</dbReference>
<evidence type="ECO:0000313" key="1">
    <source>
        <dbReference type="EMBL" id="KAI3746006.1"/>
    </source>
</evidence>
<comment type="caution">
    <text evidence="1">The sequence shown here is derived from an EMBL/GenBank/DDBJ whole genome shotgun (WGS) entry which is preliminary data.</text>
</comment>
<sequence>MLAGRVEQIPRTDIATVDPIMTEVNPQTQMIDMMRAMNETMAKQQDLFMKLLEDREVNHRRHETIEENVVIAGFGGTEDENRTEGLVTLETRQPENGCSYKSFLCCKPPEFSGTDEPVRCMNWLREIEQAFRACECDESQKVKYGSQMLRAKMAWAEFKRKLLEEYCNEEEMDLLEEEFRSIKKGNLSVKEYTRLFMEKLNLVGHVVPTEKEKVKAYLKGLPADMMSMVRNYKASNLRETIEEAKVMERFYARDKEEKAKVGEPAEFVQDTEVSIGSSGSQPRREVIPKAQGRAFQMTKEEAKETTDVVSGTFLLNSIPARVLFDSGANFSFMSVIFCKSLSVPISTLRGALVIEVANGEQVILRDILRDCRLEISGESFMVDLLPMTIGSFDVVIGMDWLEKHQAEILCSRKLIRIPIRDGDFLTVYGEKRKGEVAIISSIKARKYLTKKYPSYLAFVV</sequence>
<name>A0ACB9DIC0_ARCLA</name>
<dbReference type="Proteomes" id="UP001055879">
    <property type="component" value="Linkage Group LG03"/>
</dbReference>
<gene>
    <name evidence="1" type="ORF">L6452_08421</name>
</gene>
<keyword evidence="2" id="KW-1185">Reference proteome</keyword>
<accession>A0ACB9DIC0</accession>
<evidence type="ECO:0000313" key="2">
    <source>
        <dbReference type="Proteomes" id="UP001055879"/>
    </source>
</evidence>
<reference evidence="1 2" key="2">
    <citation type="journal article" date="2022" name="Mol. Ecol. Resour.">
        <title>The genomes of chicory, endive, great burdock and yacon provide insights into Asteraceae paleo-polyploidization history and plant inulin production.</title>
        <authorList>
            <person name="Fan W."/>
            <person name="Wang S."/>
            <person name="Wang H."/>
            <person name="Wang A."/>
            <person name="Jiang F."/>
            <person name="Liu H."/>
            <person name="Zhao H."/>
            <person name="Xu D."/>
            <person name="Zhang Y."/>
        </authorList>
    </citation>
    <scope>NUCLEOTIDE SEQUENCE [LARGE SCALE GENOMIC DNA]</scope>
    <source>
        <strain evidence="2">cv. Niubang</strain>
    </source>
</reference>
<protein>
    <submittedName>
        <fullName evidence="1">Uncharacterized protein</fullName>
    </submittedName>
</protein>
<proteinExistence type="predicted"/>
<reference evidence="2" key="1">
    <citation type="journal article" date="2022" name="Mol. Ecol. Resour.">
        <title>The genomes of chicory, endive, great burdock and yacon provide insights into Asteraceae palaeo-polyploidization history and plant inulin production.</title>
        <authorList>
            <person name="Fan W."/>
            <person name="Wang S."/>
            <person name="Wang H."/>
            <person name="Wang A."/>
            <person name="Jiang F."/>
            <person name="Liu H."/>
            <person name="Zhao H."/>
            <person name="Xu D."/>
            <person name="Zhang Y."/>
        </authorList>
    </citation>
    <scope>NUCLEOTIDE SEQUENCE [LARGE SCALE GENOMIC DNA]</scope>
    <source>
        <strain evidence="2">cv. Niubang</strain>
    </source>
</reference>